<reference evidence="2 3" key="1">
    <citation type="journal article" date="2018" name="PLoS ONE">
        <title>The draft genome of Kipferlia bialata reveals reductive genome evolution in fornicate parasites.</title>
        <authorList>
            <person name="Tanifuji G."/>
            <person name="Takabayashi S."/>
            <person name="Kume K."/>
            <person name="Takagi M."/>
            <person name="Nakayama T."/>
            <person name="Kamikawa R."/>
            <person name="Inagaki Y."/>
            <person name="Hashimoto T."/>
        </authorList>
    </citation>
    <scope>NUCLEOTIDE SEQUENCE [LARGE SCALE GENOMIC DNA]</scope>
    <source>
        <strain evidence="2">NY0173</strain>
    </source>
</reference>
<gene>
    <name evidence="2" type="ORF">KIPB_010454</name>
</gene>
<proteinExistence type="predicted"/>
<dbReference type="AlphaFoldDB" id="A0A9K3D326"/>
<evidence type="ECO:0000256" key="1">
    <source>
        <dbReference type="SAM" id="MobiDB-lite"/>
    </source>
</evidence>
<evidence type="ECO:0000313" key="3">
    <source>
        <dbReference type="Proteomes" id="UP000265618"/>
    </source>
</evidence>
<accession>A0A9K3D326</accession>
<feature type="compositionally biased region" description="Low complexity" evidence="1">
    <location>
        <begin position="229"/>
        <end position="246"/>
    </location>
</feature>
<dbReference type="Proteomes" id="UP000265618">
    <property type="component" value="Unassembled WGS sequence"/>
</dbReference>
<evidence type="ECO:0000313" key="2">
    <source>
        <dbReference type="EMBL" id="GIQ88248.1"/>
    </source>
</evidence>
<name>A0A9K3D326_9EUKA</name>
<comment type="caution">
    <text evidence="2">The sequence shown here is derived from an EMBL/GenBank/DDBJ whole genome shotgun (WGS) entry which is preliminary data.</text>
</comment>
<organism evidence="2 3">
    <name type="scientific">Kipferlia bialata</name>
    <dbReference type="NCBI Taxonomy" id="797122"/>
    <lineage>
        <taxon>Eukaryota</taxon>
        <taxon>Metamonada</taxon>
        <taxon>Carpediemonas-like organisms</taxon>
        <taxon>Kipferlia</taxon>
    </lineage>
</organism>
<keyword evidence="3" id="KW-1185">Reference proteome</keyword>
<sequence>MGKKDSVGMYTLQQIKDAMRVYACAKWAYTGVNLPYTLPQGMLKDIEAQMAVGYDTNMHKYRVFAQDGVTLTPCGVEGLDDLHFAHCPGMHLYEDLLVHTGITLTPDVLGDEDQIADIIHEDWKELESSLLGPHMRLPFAVVARHTRDPVLYTGAIVDRYSKSIYEPLQASAATLIGDTPPAEDKDNIPETRYMKWGEFLRGAAHRHGVLGKDTPSSDRPSVYRTLRARGASPAPAPVPASAAPGSDWVQVGAKGGKRSTGFQYHTPAARQGYKVPARSSASGNWRARK</sequence>
<dbReference type="EMBL" id="BDIP01003894">
    <property type="protein sequence ID" value="GIQ88248.1"/>
    <property type="molecule type" value="Genomic_DNA"/>
</dbReference>
<feature type="region of interest" description="Disordered" evidence="1">
    <location>
        <begin position="229"/>
        <end position="289"/>
    </location>
</feature>
<protein>
    <submittedName>
        <fullName evidence="2">Uncharacterized protein</fullName>
    </submittedName>
</protein>